<evidence type="ECO:0000313" key="2">
    <source>
        <dbReference type="Proteomes" id="UP000651156"/>
    </source>
</evidence>
<organism evidence="1 2">
    <name type="scientific">Gloeocapsopsis crepidinum LEGE 06123</name>
    <dbReference type="NCBI Taxonomy" id="588587"/>
    <lineage>
        <taxon>Bacteria</taxon>
        <taxon>Bacillati</taxon>
        <taxon>Cyanobacteriota</taxon>
        <taxon>Cyanophyceae</taxon>
        <taxon>Oscillatoriophycideae</taxon>
        <taxon>Chroococcales</taxon>
        <taxon>Chroococcaceae</taxon>
        <taxon>Gloeocapsopsis</taxon>
    </lineage>
</organism>
<proteinExistence type="predicted"/>
<dbReference type="RefSeq" id="WP_193931809.1">
    <property type="nucleotide sequence ID" value="NZ_CAWPMZ010000040.1"/>
</dbReference>
<reference evidence="1 2" key="1">
    <citation type="submission" date="2020-10" db="EMBL/GenBank/DDBJ databases">
        <authorList>
            <person name="Castelo-Branco R."/>
            <person name="Eusebio N."/>
            <person name="Adriana R."/>
            <person name="Vieira A."/>
            <person name="Brugerolle De Fraissinette N."/>
            <person name="Rezende De Castro R."/>
            <person name="Schneider M.P."/>
            <person name="Vasconcelos V."/>
            <person name="Leao P.N."/>
        </authorList>
    </citation>
    <scope>NUCLEOTIDE SEQUENCE [LARGE SCALE GENOMIC DNA]</scope>
    <source>
        <strain evidence="1 2">LEGE 06123</strain>
    </source>
</reference>
<keyword evidence="2" id="KW-1185">Reference proteome</keyword>
<name>A0ABR9UQT2_9CHRO</name>
<comment type="caution">
    <text evidence="1">The sequence shown here is derived from an EMBL/GenBank/DDBJ whole genome shotgun (WGS) entry which is preliminary data.</text>
</comment>
<dbReference type="Proteomes" id="UP000651156">
    <property type="component" value="Unassembled WGS sequence"/>
</dbReference>
<gene>
    <name evidence="1" type="ORF">IQ230_09725</name>
</gene>
<accession>A0ABR9UQT2</accession>
<protein>
    <submittedName>
        <fullName evidence="1">Uncharacterized protein</fullName>
    </submittedName>
</protein>
<evidence type="ECO:0000313" key="1">
    <source>
        <dbReference type="EMBL" id="MBE9190635.1"/>
    </source>
</evidence>
<sequence length="73" mass="8354">MMLRMLLSALIPKLVFPRLAHMRTIDSDGTKRIIVFINFEPDTVEVLLAANEAVILDDYKEKLIASMEDTFND</sequence>
<dbReference type="EMBL" id="JADEWN010000019">
    <property type="protein sequence ID" value="MBE9190635.1"/>
    <property type="molecule type" value="Genomic_DNA"/>
</dbReference>